<dbReference type="AlphaFoldDB" id="A0A3S0WQ42"/>
<proteinExistence type="predicted"/>
<evidence type="ECO:0000313" key="3">
    <source>
        <dbReference type="Proteomes" id="UP000267077"/>
    </source>
</evidence>
<keyword evidence="3" id="KW-1185">Reference proteome</keyword>
<dbReference type="Proteomes" id="UP000267077">
    <property type="component" value="Unassembled WGS sequence"/>
</dbReference>
<feature type="transmembrane region" description="Helical" evidence="1">
    <location>
        <begin position="149"/>
        <end position="182"/>
    </location>
</feature>
<dbReference type="RefSeq" id="WP_126672419.1">
    <property type="nucleotide sequence ID" value="NZ_RYZR01000003.1"/>
</dbReference>
<keyword evidence="1" id="KW-0472">Membrane</keyword>
<evidence type="ECO:0000313" key="2">
    <source>
        <dbReference type="EMBL" id="RUL65787.1"/>
    </source>
</evidence>
<keyword evidence="1" id="KW-0812">Transmembrane</keyword>
<evidence type="ECO:0000256" key="1">
    <source>
        <dbReference type="SAM" id="Phobius"/>
    </source>
</evidence>
<feature type="transmembrane region" description="Helical" evidence="1">
    <location>
        <begin position="99"/>
        <end position="120"/>
    </location>
</feature>
<sequence>MSHTGSHQLTHQPPMLIPSTRLQRTVQIFTAVTLFFAMMTPVTYFIGRAYHDGWYDYLHLDQGMFPLDTSGMLIDGIEAWGDTVGLLANAVGKMLRVHWLWLIFLMASGGLIWSAFAYFFERLGNKRAKQKVEPTGHVESQRRRPLAAVFLRLLVIFLIFCFVYELIFGLTLAFALLTVPFFRLGAHEARIAADNNFKNAPVVTVKLPNGDLSEQREIGCGPQFCALWGSGYASTVPLSAITWVESSPPGNPLAIMAQNKSDGLATPAAGSSR</sequence>
<dbReference type="EMBL" id="RYZR01000003">
    <property type="protein sequence ID" value="RUL65787.1"/>
    <property type="molecule type" value="Genomic_DNA"/>
</dbReference>
<gene>
    <name evidence="2" type="ORF">EKH79_03485</name>
</gene>
<dbReference type="OrthoDB" id="6936214at2"/>
<keyword evidence="1" id="KW-1133">Transmembrane helix</keyword>
<organism evidence="2 3">
    <name type="scientific">Dyella dinghuensis</name>
    <dbReference type="NCBI Taxonomy" id="1920169"/>
    <lineage>
        <taxon>Bacteria</taxon>
        <taxon>Pseudomonadati</taxon>
        <taxon>Pseudomonadota</taxon>
        <taxon>Gammaproteobacteria</taxon>
        <taxon>Lysobacterales</taxon>
        <taxon>Rhodanobacteraceae</taxon>
        <taxon>Dyella</taxon>
    </lineage>
</organism>
<feature type="transmembrane region" description="Helical" evidence="1">
    <location>
        <begin position="25"/>
        <end position="46"/>
    </location>
</feature>
<comment type="caution">
    <text evidence="2">The sequence shown here is derived from an EMBL/GenBank/DDBJ whole genome shotgun (WGS) entry which is preliminary data.</text>
</comment>
<protein>
    <submittedName>
        <fullName evidence="2">Uncharacterized protein</fullName>
    </submittedName>
</protein>
<reference evidence="2 3" key="1">
    <citation type="submission" date="2018-12" db="EMBL/GenBank/DDBJ databases">
        <title>Dyella dinghuensis sp. nov. DHOA06 and Dyella choica sp. nov. 4M-K27, isolated from forest soil.</title>
        <authorList>
            <person name="Qiu L.-H."/>
            <person name="Gao Z.-H."/>
        </authorList>
    </citation>
    <scope>NUCLEOTIDE SEQUENCE [LARGE SCALE GENOMIC DNA]</scope>
    <source>
        <strain evidence="2 3">DHOA06</strain>
    </source>
</reference>
<accession>A0A3S0WQ42</accession>
<name>A0A3S0WQ42_9GAMM</name>